<accession>A0A1Z4KWN2</accession>
<name>A0A1Z4KWN2_ANAVA</name>
<feature type="compositionally biased region" description="Polar residues" evidence="1">
    <location>
        <begin position="436"/>
        <end position="458"/>
    </location>
</feature>
<dbReference type="Pfam" id="PF05860">
    <property type="entry name" value="TPS"/>
    <property type="match status" value="1"/>
</dbReference>
<protein>
    <submittedName>
        <fullName evidence="3">Filamentous hemagglutinin family outer membrane protein</fullName>
    </submittedName>
</protein>
<dbReference type="InterPro" id="IPR012334">
    <property type="entry name" value="Pectin_lyas_fold"/>
</dbReference>
<proteinExistence type="predicted"/>
<dbReference type="SMART" id="SM00912">
    <property type="entry name" value="Haemagg_act"/>
    <property type="match status" value="1"/>
</dbReference>
<dbReference type="InterPro" id="IPR011050">
    <property type="entry name" value="Pectin_lyase_fold/virulence"/>
</dbReference>
<sequence>MKSKILPIWIISSFIFGVLTSNSRVQAQIIPDATLPVNSSVTPGCKVCTITGGTERGVNLYHSFQQFSIPTGGEAYFNNALQIQNILTRVTGSSLSNIDGLIRANGIANLYLLNPNGIVFGPNASLNIGGSFVGTTAGSLKFPDGSEYSAINPQAPSLLAVNLVPGVQFGARSPGSTITNAGNLAVTQGQSLTLLGGTTTSTGTLTAPGGTVQVLGDRVALLENALVDVSSPTAGGTALIGGDYKGQGTVPNAQSTEVGANVVIKADALTNGNGGKVIVWADGDTRFGGTITAQGGFQGGNGGFVETSGKNNLTVGNTANVNTLTLQGQTGTWLLDPADLTIVGNGTGTGTITDGINSPAGNTINNTAIVAALNNNNVTLSADNSINVNASVNAISNKNLTLQARIINIVNNGLSLDGGGSIVLDTTTNGLTQGTSVSIDGGSVRTQPSTPTANQSSRGGDITIKTENLTLKNVGQVNTFVLQLLNTSSLNKEPGERIAGDINITAHKVTITGSTTNPNGITGIFSTLGNGAETGYNSATGRGGNISINKGNSPSGSLTIEGTPNSDGRANAVIAAKTFGFGDAGSIDITTGDLIIKNDGSIDNSTTHAGNAGEIKVTANSINLSNDNKGSSTTPARRAIQSVVQSFNFNGLGCAMNFCAAQGNGGDVNITTNSLEISNAAISTEMQVGTTGLNGLPGKAGDIHIQSMDASGTIRLTNGAQLISSASGIGDGGRISISGDAGDVAFSKLTVNSNANLQTQVNTGGNGKAGDINIGTSNAVSFDNAKAFSTIENGAFGNGGNIDIKTNSFSLSNKAALNSNSSGMGSPGSINIAPVSTADRGTSVTLESESQILSSTEAGGESKTPGNITIKTGILNVNTGANLQTIVRGADAPRNLLAGQGNAGAITIVADNSATFDNASAFSTIENGATGNGGNIDIKTGILKIQGGGQLQTLVRGADANNNKPPGRGNAGNVKITATGAVFFNGNSKADSNVGTGVNGTAGGIDVTAATLSLTDGAQFTVNSGGTGAGGNIKIKVPGRITLNNAKLTAETTSTADGGNIIIDPDILLLRNGSQISTSAGTQESVGGNGGGNGGNITIDSTFIVSAPLENNDIFANAFGGRGGVVKINASNLYWIDILSRENLGRRLGTSDPTRLLPNNSRTNDITAFSQTDPTANGAVTVNALNLDVTQGLGELNLLPIDSSSLIAQGCATGKRFTLNENKFVVTGRSGIPASPEDIFRSDRVLTELGTPTITNNLANSPATPGTITPHTSPHPMIEAQGWIVAPNGKIRLVAQTTNPTASNLQQTSLTCPAASSLNP</sequence>
<reference evidence="3 4" key="1">
    <citation type="submission" date="2017-06" db="EMBL/GenBank/DDBJ databases">
        <title>Genome sequencing of cyanobaciteial culture collection at National Institute for Environmental Studies (NIES).</title>
        <authorList>
            <person name="Hirose Y."/>
            <person name="Shimura Y."/>
            <person name="Fujisawa T."/>
            <person name="Nakamura Y."/>
            <person name="Kawachi M."/>
        </authorList>
    </citation>
    <scope>NUCLEOTIDE SEQUENCE [LARGE SCALE GENOMIC DNA]</scope>
    <source>
        <strain evidence="3 4">NIES-23</strain>
        <plasmid evidence="4">Plasmid Plasmid3 dna</plasmid>
    </source>
</reference>
<evidence type="ECO:0000259" key="2">
    <source>
        <dbReference type="SMART" id="SM00912"/>
    </source>
</evidence>
<evidence type="ECO:0000256" key="1">
    <source>
        <dbReference type="SAM" id="MobiDB-lite"/>
    </source>
</evidence>
<evidence type="ECO:0000313" key="4">
    <source>
        <dbReference type="Proteomes" id="UP000217507"/>
    </source>
</evidence>
<dbReference type="SUPFAM" id="SSF51126">
    <property type="entry name" value="Pectin lyase-like"/>
    <property type="match status" value="2"/>
</dbReference>
<gene>
    <name evidence="3" type="ORF">NIES23_62580</name>
</gene>
<geneLocation type="plasmid" evidence="3">
    <name>plasmid3</name>
</geneLocation>
<dbReference type="Gene3D" id="2.160.20.10">
    <property type="entry name" value="Single-stranded right-handed beta-helix, Pectin lyase-like"/>
    <property type="match status" value="3"/>
</dbReference>
<evidence type="ECO:0000313" key="3">
    <source>
        <dbReference type="EMBL" id="BAY73430.1"/>
    </source>
</evidence>
<dbReference type="NCBIfam" id="TIGR01901">
    <property type="entry name" value="adhes_NPXG"/>
    <property type="match status" value="1"/>
</dbReference>
<organism evidence="3 4">
    <name type="scientific">Trichormus variabilis NIES-23</name>
    <dbReference type="NCBI Taxonomy" id="1973479"/>
    <lineage>
        <taxon>Bacteria</taxon>
        <taxon>Bacillati</taxon>
        <taxon>Cyanobacteriota</taxon>
        <taxon>Cyanophyceae</taxon>
        <taxon>Nostocales</taxon>
        <taxon>Nostocaceae</taxon>
        <taxon>Trichormus</taxon>
    </lineage>
</organism>
<feature type="domain" description="Filamentous haemagglutinin FhaB/tRNA nuclease CdiA-like TPS" evidence="2">
    <location>
        <begin position="32"/>
        <end position="143"/>
    </location>
</feature>
<feature type="region of interest" description="Disordered" evidence="1">
    <location>
        <begin position="436"/>
        <end position="460"/>
    </location>
</feature>
<dbReference type="InterPro" id="IPR008638">
    <property type="entry name" value="FhaB/CdiA-like_TPS"/>
</dbReference>
<keyword evidence="3" id="KW-0614">Plasmid</keyword>
<dbReference type="EMBL" id="AP018219">
    <property type="protein sequence ID" value="BAY73430.1"/>
    <property type="molecule type" value="Genomic_DNA"/>
</dbReference>
<dbReference type="Proteomes" id="UP000217507">
    <property type="component" value="Plasmid Plasmid3 dna"/>
</dbReference>